<proteinExistence type="predicted"/>
<keyword evidence="1" id="KW-0472">Membrane</keyword>
<dbReference type="AlphaFoldDB" id="A0A1A9VF59"/>
<accession>A0A1A9VF59</accession>
<evidence type="ECO:0000256" key="1">
    <source>
        <dbReference type="SAM" id="Phobius"/>
    </source>
</evidence>
<protein>
    <submittedName>
        <fullName evidence="2">Uncharacterized protein</fullName>
    </submittedName>
</protein>
<dbReference type="VEuPathDB" id="VectorBase:GAUT035296"/>
<keyword evidence="1" id="KW-0812">Transmembrane</keyword>
<reference evidence="2" key="1">
    <citation type="submission" date="2020-05" db="UniProtKB">
        <authorList>
            <consortium name="EnsemblMetazoa"/>
        </authorList>
    </citation>
    <scope>IDENTIFICATION</scope>
    <source>
        <strain evidence="2">TTRI</strain>
    </source>
</reference>
<dbReference type="EnsemblMetazoa" id="GAUT035296-RA">
    <property type="protein sequence ID" value="GAUT035296-PA"/>
    <property type="gene ID" value="GAUT035296"/>
</dbReference>
<dbReference type="Proteomes" id="UP000078200">
    <property type="component" value="Unassembled WGS sequence"/>
</dbReference>
<sequence length="130" mass="14806">MQSYLLIKLATSFTQMPHNGQMMIPIHNLTRRSGLATYHNTISVCDCSNQIWALHIIFLFLFLFLFPICNYWKIVRISLCDMDVTVWEVSVDCLALRQSVDTKAEMVQKVEGRICTPFLDGSKSSLKASG</sequence>
<keyword evidence="3" id="KW-1185">Reference proteome</keyword>
<evidence type="ECO:0000313" key="2">
    <source>
        <dbReference type="EnsemblMetazoa" id="GAUT035296-PA"/>
    </source>
</evidence>
<feature type="transmembrane region" description="Helical" evidence="1">
    <location>
        <begin position="51"/>
        <end position="72"/>
    </location>
</feature>
<evidence type="ECO:0000313" key="3">
    <source>
        <dbReference type="Proteomes" id="UP000078200"/>
    </source>
</evidence>
<organism evidence="2 3">
    <name type="scientific">Glossina austeni</name>
    <name type="common">Savannah tsetse fly</name>
    <dbReference type="NCBI Taxonomy" id="7395"/>
    <lineage>
        <taxon>Eukaryota</taxon>
        <taxon>Metazoa</taxon>
        <taxon>Ecdysozoa</taxon>
        <taxon>Arthropoda</taxon>
        <taxon>Hexapoda</taxon>
        <taxon>Insecta</taxon>
        <taxon>Pterygota</taxon>
        <taxon>Neoptera</taxon>
        <taxon>Endopterygota</taxon>
        <taxon>Diptera</taxon>
        <taxon>Brachycera</taxon>
        <taxon>Muscomorpha</taxon>
        <taxon>Hippoboscoidea</taxon>
        <taxon>Glossinidae</taxon>
        <taxon>Glossina</taxon>
    </lineage>
</organism>
<name>A0A1A9VF59_GLOAU</name>
<keyword evidence="1" id="KW-1133">Transmembrane helix</keyword>